<evidence type="ECO:0000259" key="10">
    <source>
        <dbReference type="PROSITE" id="PS50262"/>
    </source>
</evidence>
<dbReference type="Proteomes" id="UP000663870">
    <property type="component" value="Unassembled WGS sequence"/>
</dbReference>
<keyword evidence="2" id="KW-1003">Cell membrane</keyword>
<dbReference type="SUPFAM" id="SSF81321">
    <property type="entry name" value="Family A G protein-coupled receptor-like"/>
    <property type="match status" value="1"/>
</dbReference>
<feature type="domain" description="G-protein coupled receptors family 1 profile" evidence="10">
    <location>
        <begin position="23"/>
        <end position="283"/>
    </location>
</feature>
<evidence type="ECO:0000256" key="4">
    <source>
        <dbReference type="ARBA" id="ARBA00022989"/>
    </source>
</evidence>
<evidence type="ECO:0000256" key="8">
    <source>
        <dbReference type="ARBA" id="ARBA00023224"/>
    </source>
</evidence>
<sequence length="323" mass="38037">MFIPSLLLRAIIECLFCIMTICLNILFIVAIIRLRTLRTPQNILLVNSALNLICSCFTFLTSVTIALQYSITHYINMELCRIIGYLIYSFCHGIMYSYLLVSINRFLHTFYCLQKYYLSIKFLIFEIILQWFLSFLIPLIPLFLNQIEFQIKPRFCSPRKPFYMTLEIMTGFFLPIIFMTVFNLIIYFHINKLHTDIHLSFQQKQKYKLNKFYQISHRLYNRQNNKNVKLLHQFAAFSCVFVIGWGFFACISIFDLNDIVPESIYLITLSFPAISLFIITLMIINWNKPIKQSIFTLFNSTSRKHSTSATTVQFSAPLGFNCN</sequence>
<dbReference type="Gene3D" id="1.20.1070.10">
    <property type="entry name" value="Rhodopsin 7-helix transmembrane proteins"/>
    <property type="match status" value="1"/>
</dbReference>
<feature type="transmembrane region" description="Helical" evidence="9">
    <location>
        <begin position="6"/>
        <end position="32"/>
    </location>
</feature>
<dbReference type="PANTHER" id="PTHR24228">
    <property type="entry name" value="B2 BRADYKININ RECEPTOR/ANGIOTENSIN II RECEPTOR"/>
    <property type="match status" value="1"/>
</dbReference>
<keyword evidence="8" id="KW-0807">Transducer</keyword>
<proteinExistence type="predicted"/>
<keyword evidence="12" id="KW-1185">Reference proteome</keyword>
<dbReference type="CDD" id="cd00637">
    <property type="entry name" value="7tm_classA_rhodopsin-like"/>
    <property type="match status" value="1"/>
</dbReference>
<evidence type="ECO:0000256" key="6">
    <source>
        <dbReference type="ARBA" id="ARBA00023136"/>
    </source>
</evidence>
<feature type="transmembrane region" description="Helical" evidence="9">
    <location>
        <begin position="82"/>
        <end position="101"/>
    </location>
</feature>
<dbReference type="Pfam" id="PF00001">
    <property type="entry name" value="7tm_1"/>
    <property type="match status" value="1"/>
</dbReference>
<evidence type="ECO:0000256" key="2">
    <source>
        <dbReference type="ARBA" id="ARBA00022475"/>
    </source>
</evidence>
<feature type="transmembrane region" description="Helical" evidence="9">
    <location>
        <begin position="44"/>
        <end position="70"/>
    </location>
</feature>
<protein>
    <recommendedName>
        <fullName evidence="10">G-protein coupled receptors family 1 profile domain-containing protein</fullName>
    </recommendedName>
</protein>
<dbReference type="PANTHER" id="PTHR24228:SF59">
    <property type="entry name" value="NEUROPEPTIDE RECEPTOR 15"/>
    <property type="match status" value="1"/>
</dbReference>
<feature type="transmembrane region" description="Helical" evidence="9">
    <location>
        <begin position="230"/>
        <end position="254"/>
    </location>
</feature>
<dbReference type="InterPro" id="IPR017452">
    <property type="entry name" value="GPCR_Rhodpsn_7TM"/>
</dbReference>
<evidence type="ECO:0000256" key="7">
    <source>
        <dbReference type="ARBA" id="ARBA00023170"/>
    </source>
</evidence>
<dbReference type="AlphaFoldDB" id="A0A813SHE5"/>
<gene>
    <name evidence="11" type="ORF">JXQ802_LOCUS4152</name>
</gene>
<accession>A0A813SHE5</accession>
<evidence type="ECO:0000313" key="12">
    <source>
        <dbReference type="Proteomes" id="UP000663870"/>
    </source>
</evidence>
<comment type="subcellular location">
    <subcellularLocation>
        <location evidence="1">Cell membrane</location>
        <topology evidence="1">Multi-pass membrane protein</topology>
    </subcellularLocation>
</comment>
<evidence type="ECO:0000256" key="1">
    <source>
        <dbReference type="ARBA" id="ARBA00004651"/>
    </source>
</evidence>
<evidence type="ECO:0000313" key="11">
    <source>
        <dbReference type="EMBL" id="CAF0799552.1"/>
    </source>
</evidence>
<keyword evidence="3 9" id="KW-0812">Transmembrane</keyword>
<dbReference type="GO" id="GO:0004930">
    <property type="term" value="F:G protein-coupled receptor activity"/>
    <property type="evidence" value="ECO:0007669"/>
    <property type="project" value="UniProtKB-KW"/>
</dbReference>
<keyword evidence="7" id="KW-0675">Receptor</keyword>
<feature type="transmembrane region" description="Helical" evidence="9">
    <location>
        <begin position="266"/>
        <end position="286"/>
    </location>
</feature>
<feature type="transmembrane region" description="Helical" evidence="9">
    <location>
        <begin position="164"/>
        <end position="188"/>
    </location>
</feature>
<organism evidence="11 12">
    <name type="scientific">Rotaria sordida</name>
    <dbReference type="NCBI Taxonomy" id="392033"/>
    <lineage>
        <taxon>Eukaryota</taxon>
        <taxon>Metazoa</taxon>
        <taxon>Spiralia</taxon>
        <taxon>Gnathifera</taxon>
        <taxon>Rotifera</taxon>
        <taxon>Eurotatoria</taxon>
        <taxon>Bdelloidea</taxon>
        <taxon>Philodinida</taxon>
        <taxon>Philodinidae</taxon>
        <taxon>Rotaria</taxon>
    </lineage>
</organism>
<evidence type="ECO:0000256" key="5">
    <source>
        <dbReference type="ARBA" id="ARBA00023040"/>
    </source>
</evidence>
<name>A0A813SHE5_9BILA</name>
<dbReference type="GO" id="GO:0005886">
    <property type="term" value="C:plasma membrane"/>
    <property type="evidence" value="ECO:0007669"/>
    <property type="project" value="UniProtKB-SubCell"/>
</dbReference>
<reference evidence="11" key="1">
    <citation type="submission" date="2021-02" db="EMBL/GenBank/DDBJ databases">
        <authorList>
            <person name="Nowell W R."/>
        </authorList>
    </citation>
    <scope>NUCLEOTIDE SEQUENCE</scope>
</reference>
<evidence type="ECO:0000256" key="9">
    <source>
        <dbReference type="SAM" id="Phobius"/>
    </source>
</evidence>
<keyword evidence="5" id="KW-0297">G-protein coupled receptor</keyword>
<comment type="caution">
    <text evidence="11">The sequence shown here is derived from an EMBL/GenBank/DDBJ whole genome shotgun (WGS) entry which is preliminary data.</text>
</comment>
<keyword evidence="4 9" id="KW-1133">Transmembrane helix</keyword>
<dbReference type="EMBL" id="CAJNOL010000057">
    <property type="protein sequence ID" value="CAF0799552.1"/>
    <property type="molecule type" value="Genomic_DNA"/>
</dbReference>
<dbReference type="PROSITE" id="PS50262">
    <property type="entry name" value="G_PROTEIN_RECEP_F1_2"/>
    <property type="match status" value="1"/>
</dbReference>
<keyword evidence="6 9" id="KW-0472">Membrane</keyword>
<evidence type="ECO:0000256" key="3">
    <source>
        <dbReference type="ARBA" id="ARBA00022692"/>
    </source>
</evidence>
<feature type="transmembrane region" description="Helical" evidence="9">
    <location>
        <begin position="122"/>
        <end position="144"/>
    </location>
</feature>
<dbReference type="InterPro" id="IPR000276">
    <property type="entry name" value="GPCR_Rhodpsn"/>
</dbReference>